<proteinExistence type="predicted"/>
<feature type="coiled-coil region" evidence="1">
    <location>
        <begin position="299"/>
        <end position="326"/>
    </location>
</feature>
<gene>
    <name evidence="3" type="ORF">GCK32_014643</name>
</gene>
<evidence type="ECO:0000313" key="3">
    <source>
        <dbReference type="EMBL" id="KAK5985135.1"/>
    </source>
</evidence>
<evidence type="ECO:0000256" key="2">
    <source>
        <dbReference type="SAM" id="MobiDB-lite"/>
    </source>
</evidence>
<accession>A0AAN8G787</accession>
<protein>
    <submittedName>
        <fullName evidence="3">Uncharacterized protein</fullName>
    </submittedName>
</protein>
<name>A0AAN8G787_TRICO</name>
<keyword evidence="4" id="KW-1185">Reference proteome</keyword>
<evidence type="ECO:0000313" key="4">
    <source>
        <dbReference type="Proteomes" id="UP001331761"/>
    </source>
</evidence>
<dbReference type="EMBL" id="WIXE01002080">
    <property type="protein sequence ID" value="KAK5985135.1"/>
    <property type="molecule type" value="Genomic_DNA"/>
</dbReference>
<evidence type="ECO:0000256" key="1">
    <source>
        <dbReference type="SAM" id="Coils"/>
    </source>
</evidence>
<comment type="caution">
    <text evidence="3">The sequence shown here is derived from an EMBL/GenBank/DDBJ whole genome shotgun (WGS) entry which is preliminary data.</text>
</comment>
<feature type="non-terminal residue" evidence="3">
    <location>
        <position position="1"/>
    </location>
</feature>
<feature type="compositionally biased region" description="Polar residues" evidence="2">
    <location>
        <begin position="149"/>
        <end position="169"/>
    </location>
</feature>
<keyword evidence="1" id="KW-0175">Coiled coil</keyword>
<reference evidence="3 4" key="1">
    <citation type="submission" date="2019-10" db="EMBL/GenBank/DDBJ databases">
        <title>Assembly and Annotation for the nematode Trichostrongylus colubriformis.</title>
        <authorList>
            <person name="Martin J."/>
        </authorList>
    </citation>
    <scope>NUCLEOTIDE SEQUENCE [LARGE SCALE GENOMIC DNA]</scope>
    <source>
        <strain evidence="3">G859</strain>
        <tissue evidence="3">Whole worm</tissue>
    </source>
</reference>
<dbReference type="AlphaFoldDB" id="A0AAN8G787"/>
<feature type="region of interest" description="Disordered" evidence="2">
    <location>
        <begin position="129"/>
        <end position="169"/>
    </location>
</feature>
<sequence>VFQTAEFLTISSIPEMQRIHGWLDQLTLRRSRRRGESLNSRRNVSQSVAPSCRLNLESKAKKHELRQVNMPMIVGNAPGSGSGGGIGAAAMMTRKPETGSFARRRGIRTNPWLYGDSLSRSGGSFRAEAQSLDRRCPPPTMLGVKSLDESTCSSGYGSQDCSSEQLSSLDDSRTSSPIYACPESPIYAQPWTNYDLVPERRGPNIILTTERSPTTKALVVRNQSFRRVLPETPSEYATPYAVSSPISYFERTNSLVYPGSYFSRVVNASKANQTDDEETFQDSKAGRSTTMEESEEEFLIELDAQIAELQLRSDELRSIVEKARLRRNSNWLRPPMECTFELSI</sequence>
<organism evidence="3 4">
    <name type="scientific">Trichostrongylus colubriformis</name>
    <name type="common">Black scour worm</name>
    <dbReference type="NCBI Taxonomy" id="6319"/>
    <lineage>
        <taxon>Eukaryota</taxon>
        <taxon>Metazoa</taxon>
        <taxon>Ecdysozoa</taxon>
        <taxon>Nematoda</taxon>
        <taxon>Chromadorea</taxon>
        <taxon>Rhabditida</taxon>
        <taxon>Rhabditina</taxon>
        <taxon>Rhabditomorpha</taxon>
        <taxon>Strongyloidea</taxon>
        <taxon>Trichostrongylidae</taxon>
        <taxon>Trichostrongylus</taxon>
    </lineage>
</organism>
<dbReference type="Proteomes" id="UP001331761">
    <property type="component" value="Unassembled WGS sequence"/>
</dbReference>